<keyword evidence="2" id="KW-1185">Reference proteome</keyword>
<accession>K3WDJ9</accession>
<dbReference type="EMBL" id="GL376628">
    <property type="status" value="NOT_ANNOTATED_CDS"/>
    <property type="molecule type" value="Genomic_DNA"/>
</dbReference>
<dbReference type="VEuPathDB" id="FungiDB:PYU1_G003037"/>
<reference evidence="2" key="1">
    <citation type="journal article" date="2010" name="Genome Biol.">
        <title>Genome sequence of the necrotrophic plant pathogen Pythium ultimum reveals original pathogenicity mechanisms and effector repertoire.</title>
        <authorList>
            <person name="Levesque C.A."/>
            <person name="Brouwer H."/>
            <person name="Cano L."/>
            <person name="Hamilton J.P."/>
            <person name="Holt C."/>
            <person name="Huitema E."/>
            <person name="Raffaele S."/>
            <person name="Robideau G.P."/>
            <person name="Thines M."/>
            <person name="Win J."/>
            <person name="Zerillo M.M."/>
            <person name="Beakes G.W."/>
            <person name="Boore J.L."/>
            <person name="Busam D."/>
            <person name="Dumas B."/>
            <person name="Ferriera S."/>
            <person name="Fuerstenberg S.I."/>
            <person name="Gachon C.M."/>
            <person name="Gaulin E."/>
            <person name="Govers F."/>
            <person name="Grenville-Briggs L."/>
            <person name="Horner N."/>
            <person name="Hostetler J."/>
            <person name="Jiang R.H."/>
            <person name="Johnson J."/>
            <person name="Krajaejun T."/>
            <person name="Lin H."/>
            <person name="Meijer H.J."/>
            <person name="Moore B."/>
            <person name="Morris P."/>
            <person name="Phuntmart V."/>
            <person name="Puiu D."/>
            <person name="Shetty J."/>
            <person name="Stajich J.E."/>
            <person name="Tripathy S."/>
            <person name="Wawra S."/>
            <person name="van West P."/>
            <person name="Whitty B.R."/>
            <person name="Coutinho P.M."/>
            <person name="Henrissat B."/>
            <person name="Martin F."/>
            <person name="Thomas P.D."/>
            <person name="Tyler B.M."/>
            <person name="De Vries R.P."/>
            <person name="Kamoun S."/>
            <person name="Yandell M."/>
            <person name="Tisserat N."/>
            <person name="Buell C.R."/>
        </authorList>
    </citation>
    <scope>NUCLEOTIDE SEQUENCE</scope>
    <source>
        <strain evidence="2">DAOM:BR144</strain>
    </source>
</reference>
<organism evidence="1 2">
    <name type="scientific">Globisporangium ultimum (strain ATCC 200006 / CBS 805.95 / DAOM BR144)</name>
    <name type="common">Pythium ultimum</name>
    <dbReference type="NCBI Taxonomy" id="431595"/>
    <lineage>
        <taxon>Eukaryota</taxon>
        <taxon>Sar</taxon>
        <taxon>Stramenopiles</taxon>
        <taxon>Oomycota</taxon>
        <taxon>Peronosporomycetes</taxon>
        <taxon>Pythiales</taxon>
        <taxon>Pythiaceae</taxon>
        <taxon>Globisporangium</taxon>
    </lineage>
</organism>
<evidence type="ECO:0000313" key="1">
    <source>
        <dbReference type="EnsemblProtists" id="PYU1_T003040"/>
    </source>
</evidence>
<protein>
    <recommendedName>
        <fullName evidence="3">Methyltransferase domain-containing protein</fullName>
    </recommendedName>
</protein>
<dbReference type="CDD" id="cd02440">
    <property type="entry name" value="AdoMet_MTases"/>
    <property type="match status" value="1"/>
</dbReference>
<dbReference type="eggNOG" id="ENOG502RZZT">
    <property type="taxonomic scope" value="Eukaryota"/>
</dbReference>
<reference evidence="1" key="3">
    <citation type="submission" date="2015-02" db="UniProtKB">
        <authorList>
            <consortium name="EnsemblProtists"/>
        </authorList>
    </citation>
    <scope>IDENTIFICATION</scope>
    <source>
        <strain evidence="1">DAOM BR144</strain>
    </source>
</reference>
<name>K3WDJ9_GLOUD</name>
<dbReference type="Gene3D" id="3.40.50.150">
    <property type="entry name" value="Vaccinia Virus protein VP39"/>
    <property type="match status" value="1"/>
</dbReference>
<dbReference type="InParanoid" id="K3WDJ9"/>
<evidence type="ECO:0000313" key="2">
    <source>
        <dbReference type="Proteomes" id="UP000019132"/>
    </source>
</evidence>
<dbReference type="InterPro" id="IPR029063">
    <property type="entry name" value="SAM-dependent_MTases_sf"/>
</dbReference>
<dbReference type="Proteomes" id="UP000019132">
    <property type="component" value="Unassembled WGS sequence"/>
</dbReference>
<reference evidence="2" key="2">
    <citation type="submission" date="2010-04" db="EMBL/GenBank/DDBJ databases">
        <authorList>
            <person name="Buell R."/>
            <person name="Hamilton J."/>
            <person name="Hostetler J."/>
        </authorList>
    </citation>
    <scope>NUCLEOTIDE SEQUENCE [LARGE SCALE GENOMIC DNA]</scope>
    <source>
        <strain evidence="2">DAOM:BR144</strain>
    </source>
</reference>
<dbReference type="SUPFAM" id="SSF53335">
    <property type="entry name" value="S-adenosyl-L-methionine-dependent methyltransferases"/>
    <property type="match status" value="1"/>
</dbReference>
<dbReference type="HOGENOM" id="CLU_066328_1_0_1"/>
<evidence type="ECO:0008006" key="3">
    <source>
        <dbReference type="Google" id="ProtNLM"/>
    </source>
</evidence>
<sequence>MPPAKKVVNGVKTDGLFSWVEEREALVASSSSWGRVLDAGTGRHSLSWLLGFAARTPNAISEVVAVTGEQSLADALTKEFKDHAANVPTRVYAGNWVDDAFLEHEEAQKFDVVIADYLVGAIEGFAPYFQDAIIERISRHLAPGGRLYLIGLQPLSESSANDPSVEDDVAAAKLAQEMARVRDACILLAGRRCYREFPMTWCERQLQVAGFSVDASIKLANIYKRETVMRQLQVAKNQFIWFNDEHLQRSMEAKIKALEKRAATLFDGGKKIRFGFDYVLAATKK</sequence>
<dbReference type="EnsemblProtists" id="PYU1_T003040">
    <property type="protein sequence ID" value="PYU1_T003040"/>
    <property type="gene ID" value="PYU1_G003037"/>
</dbReference>
<proteinExistence type="predicted"/>
<dbReference type="OMA" id="KVHAGNW"/>
<dbReference type="AlphaFoldDB" id="K3WDJ9"/>